<proteinExistence type="predicted"/>
<protein>
    <submittedName>
        <fullName evidence="1">Uncharacterized protein</fullName>
    </submittedName>
</protein>
<name>A0ABP6T500_9ACTN</name>
<dbReference type="InterPro" id="IPR011032">
    <property type="entry name" value="GroES-like_sf"/>
</dbReference>
<evidence type="ECO:0000313" key="1">
    <source>
        <dbReference type="EMBL" id="GAA3392333.1"/>
    </source>
</evidence>
<reference evidence="2" key="1">
    <citation type="journal article" date="2019" name="Int. J. Syst. Evol. Microbiol.">
        <title>The Global Catalogue of Microorganisms (GCM) 10K type strain sequencing project: providing services to taxonomists for standard genome sequencing and annotation.</title>
        <authorList>
            <consortium name="The Broad Institute Genomics Platform"/>
            <consortium name="The Broad Institute Genome Sequencing Center for Infectious Disease"/>
            <person name="Wu L."/>
            <person name="Ma J."/>
        </authorList>
    </citation>
    <scope>NUCLEOTIDE SEQUENCE [LARGE SCALE GENOMIC DNA]</scope>
    <source>
        <strain evidence="2">JCM 9458</strain>
    </source>
</reference>
<dbReference type="Proteomes" id="UP001501676">
    <property type="component" value="Unassembled WGS sequence"/>
</dbReference>
<dbReference type="Gene3D" id="3.90.180.10">
    <property type="entry name" value="Medium-chain alcohol dehydrogenases, catalytic domain"/>
    <property type="match status" value="1"/>
</dbReference>
<accession>A0ABP6T500</accession>
<keyword evidence="2" id="KW-1185">Reference proteome</keyword>
<evidence type="ECO:0000313" key="2">
    <source>
        <dbReference type="Proteomes" id="UP001501676"/>
    </source>
</evidence>
<organism evidence="1 2">
    <name type="scientific">Cryptosporangium minutisporangium</name>
    <dbReference type="NCBI Taxonomy" id="113569"/>
    <lineage>
        <taxon>Bacteria</taxon>
        <taxon>Bacillati</taxon>
        <taxon>Actinomycetota</taxon>
        <taxon>Actinomycetes</taxon>
        <taxon>Cryptosporangiales</taxon>
        <taxon>Cryptosporangiaceae</taxon>
        <taxon>Cryptosporangium</taxon>
    </lineage>
</organism>
<comment type="caution">
    <text evidence="1">The sequence shown here is derived from an EMBL/GenBank/DDBJ whole genome shotgun (WGS) entry which is preliminary data.</text>
</comment>
<dbReference type="SUPFAM" id="SSF50129">
    <property type="entry name" value="GroES-like"/>
    <property type="match status" value="1"/>
</dbReference>
<gene>
    <name evidence="1" type="ORF">GCM10020369_53620</name>
</gene>
<sequence length="65" mass="6797">MSIPATMRALQQTSLDGPRAMRLIADAPVPNPGPGEVLIRVGAAGVNFRDVMQAYGTSLGGCGWR</sequence>
<dbReference type="EMBL" id="BAAAYN010000037">
    <property type="protein sequence ID" value="GAA3392333.1"/>
    <property type="molecule type" value="Genomic_DNA"/>
</dbReference>